<dbReference type="AlphaFoldDB" id="A0A482EBC9"/>
<reference evidence="1" key="3">
    <citation type="submission" date="2019-03" db="EMBL/GenBank/DDBJ databases">
        <authorList>
            <person name="Zhang Y.Q."/>
        </authorList>
    </citation>
    <scope>NUCLEOTIDE SEQUENCE</scope>
    <source>
        <strain evidence="1">YMF1.01900</strain>
    </source>
</reference>
<gene>
    <name evidence="1" type="primary">orf225</name>
</gene>
<geneLocation type="mitochondrion" evidence="1"/>
<accession>A0A482EBC9</accession>
<name>A0A482EBC9_9PEZI</name>
<evidence type="ECO:0000313" key="1">
    <source>
        <dbReference type="EMBL" id="QBM31532.1"/>
    </source>
</evidence>
<dbReference type="EMBL" id="MK633966">
    <property type="protein sequence ID" value="QBM31532.1"/>
    <property type="molecule type" value="Genomic_DNA"/>
</dbReference>
<reference evidence="2" key="1">
    <citation type="journal article" date="2019" name="Mitochondrial DNA Part B Resour">
        <title>The complete mitochondrial genomes of the nematode-trapping fungus Arthrobotrys musiformis.</title>
        <authorList>
            <person name="Zhang Y.-Q."/>
            <person name="Yu Z.-F."/>
        </authorList>
    </citation>
    <scope>NUCLEOTIDE SEQUENCE</scope>
    <source>
        <strain evidence="2">YMF1.03721</strain>
    </source>
</reference>
<dbReference type="EMBL" id="MK547645">
    <property type="protein sequence ID" value="QBM31682.1"/>
    <property type="molecule type" value="Genomic_DNA"/>
</dbReference>
<dbReference type="GeneID" id="39697781"/>
<proteinExistence type="predicted"/>
<dbReference type="RefSeq" id="YP_009574414.1">
    <property type="nucleotide sequence ID" value="NC_041444.1"/>
</dbReference>
<organism evidence="1">
    <name type="scientific">Arthrobotrys musiformis</name>
    <dbReference type="NCBI Taxonomy" id="47236"/>
    <lineage>
        <taxon>Eukaryota</taxon>
        <taxon>Fungi</taxon>
        <taxon>Dikarya</taxon>
        <taxon>Ascomycota</taxon>
        <taxon>Pezizomycotina</taxon>
        <taxon>Orbiliomycetes</taxon>
        <taxon>Orbiliales</taxon>
        <taxon>Orbiliaceae</taxon>
        <taxon>Arthrobotrys</taxon>
    </lineage>
</organism>
<protein>
    <submittedName>
        <fullName evidence="1">Uncharacterized protein</fullName>
    </submittedName>
</protein>
<keyword evidence="1" id="KW-0496">Mitochondrion</keyword>
<reference evidence="2" key="2">
    <citation type="submission" date="2019-02" db="EMBL/GenBank/DDBJ databases">
        <authorList>
            <person name="Zhang Y."/>
        </authorList>
    </citation>
    <scope>NUCLEOTIDE SEQUENCE</scope>
    <source>
        <strain evidence="2">YMF1.03721</strain>
    </source>
</reference>
<sequence length="225" mass="26527">MIKTLKNLSLVTLNKYIDWSYILKKKMNIRAFSNKYISNLSFTSDVFDLGLFGDFNKKSVGDRAELSRIYPNAFVNFFFMNLRAMVTLNIISKGFINIMEENTCFPNISLFFFRKCDLDVIKNYDFKNLNSILENRSNYYDNEFLFKEYNIIYWTSISSAVCWNKSNDDVIKENLYKDLLYSITCINSVYNNNNNTNNISIKSNIYLVYHITFDSDNLLSKNKDN</sequence>
<evidence type="ECO:0000313" key="2">
    <source>
        <dbReference type="EMBL" id="QBM31682.1"/>
    </source>
</evidence>